<name>A0A8X6KQY7_NEPPI</name>
<dbReference type="EMBL" id="BMAW01094798">
    <property type="protein sequence ID" value="GFS67469.1"/>
    <property type="molecule type" value="Genomic_DNA"/>
</dbReference>
<reference evidence="1" key="1">
    <citation type="submission" date="2020-08" db="EMBL/GenBank/DDBJ databases">
        <title>Multicomponent nature underlies the extraordinary mechanical properties of spider dragline silk.</title>
        <authorList>
            <person name="Kono N."/>
            <person name="Nakamura H."/>
            <person name="Mori M."/>
            <person name="Yoshida Y."/>
            <person name="Ohtoshi R."/>
            <person name="Malay A.D."/>
            <person name="Moran D.A.P."/>
            <person name="Tomita M."/>
            <person name="Numata K."/>
            <person name="Arakawa K."/>
        </authorList>
    </citation>
    <scope>NUCLEOTIDE SEQUENCE</scope>
</reference>
<evidence type="ECO:0000313" key="2">
    <source>
        <dbReference type="Proteomes" id="UP000887013"/>
    </source>
</evidence>
<dbReference type="AlphaFoldDB" id="A0A8X6KQY7"/>
<accession>A0A8X6KQY7</accession>
<organism evidence="1 2">
    <name type="scientific">Nephila pilipes</name>
    <name type="common">Giant wood spider</name>
    <name type="synonym">Nephila maculata</name>
    <dbReference type="NCBI Taxonomy" id="299642"/>
    <lineage>
        <taxon>Eukaryota</taxon>
        <taxon>Metazoa</taxon>
        <taxon>Ecdysozoa</taxon>
        <taxon>Arthropoda</taxon>
        <taxon>Chelicerata</taxon>
        <taxon>Arachnida</taxon>
        <taxon>Araneae</taxon>
        <taxon>Araneomorphae</taxon>
        <taxon>Entelegynae</taxon>
        <taxon>Araneoidea</taxon>
        <taxon>Nephilidae</taxon>
        <taxon>Nephila</taxon>
    </lineage>
</organism>
<protein>
    <submittedName>
        <fullName evidence="1">Uncharacterized protein</fullName>
    </submittedName>
</protein>
<comment type="caution">
    <text evidence="1">The sequence shown here is derived from an EMBL/GenBank/DDBJ whole genome shotgun (WGS) entry which is preliminary data.</text>
</comment>
<gene>
    <name evidence="1" type="ORF">NPIL_168611</name>
</gene>
<proteinExistence type="predicted"/>
<dbReference type="Proteomes" id="UP000887013">
    <property type="component" value="Unassembled WGS sequence"/>
</dbReference>
<sequence>MVREFFRTDFTICHNMSCQKTMLGLESSVFTSGKRILIAHDGLSSRFFVETAEILTSAVSFLDTTSIRHERIPDTKLHRQLIVVADKPIISDCHSFSLR</sequence>
<evidence type="ECO:0000313" key="1">
    <source>
        <dbReference type="EMBL" id="GFS67469.1"/>
    </source>
</evidence>
<keyword evidence="2" id="KW-1185">Reference proteome</keyword>